<accession>A0AAJ0M0R4</accession>
<reference evidence="8" key="2">
    <citation type="submission" date="2023-06" db="EMBL/GenBank/DDBJ databases">
        <authorList>
            <consortium name="Lawrence Berkeley National Laboratory"/>
            <person name="Mondo S.J."/>
            <person name="Hensen N."/>
            <person name="Bonometti L."/>
            <person name="Westerberg I."/>
            <person name="Brannstrom I.O."/>
            <person name="Guillou S."/>
            <person name="Cros-Aarteil S."/>
            <person name="Calhoun S."/>
            <person name="Haridas S."/>
            <person name="Kuo A."/>
            <person name="Pangilinan J."/>
            <person name="Riley R."/>
            <person name="Labutti K."/>
            <person name="Andreopoulos B."/>
            <person name="Lipzen A."/>
            <person name="Chen C."/>
            <person name="Yanf M."/>
            <person name="Daum C."/>
            <person name="Ng V."/>
            <person name="Clum A."/>
            <person name="Steindorff A."/>
            <person name="Ohm R."/>
            <person name="Martin F."/>
            <person name="Silar P."/>
            <person name="Natvig D."/>
            <person name="Lalanne C."/>
            <person name="Gautier V."/>
            <person name="Ament-Velasquez S.L."/>
            <person name="Kruys A."/>
            <person name="Hutchinson M.I."/>
            <person name="Powell A.J."/>
            <person name="Barry K."/>
            <person name="Miller A.N."/>
            <person name="Grigoriev I.V."/>
            <person name="Debuchy R."/>
            <person name="Gladieux P."/>
            <person name="Thoren M.H."/>
            <person name="Johannesson H."/>
        </authorList>
    </citation>
    <scope>NUCLEOTIDE SEQUENCE</scope>
    <source>
        <strain evidence="8">CBS 333.67</strain>
    </source>
</reference>
<organism evidence="8 9">
    <name type="scientific">Chaetomium strumarium</name>
    <dbReference type="NCBI Taxonomy" id="1170767"/>
    <lineage>
        <taxon>Eukaryota</taxon>
        <taxon>Fungi</taxon>
        <taxon>Dikarya</taxon>
        <taxon>Ascomycota</taxon>
        <taxon>Pezizomycotina</taxon>
        <taxon>Sordariomycetes</taxon>
        <taxon>Sordariomycetidae</taxon>
        <taxon>Sordariales</taxon>
        <taxon>Chaetomiaceae</taxon>
        <taxon>Chaetomium</taxon>
    </lineage>
</organism>
<evidence type="ECO:0000256" key="5">
    <source>
        <dbReference type="SAM" id="MobiDB-lite"/>
    </source>
</evidence>
<feature type="compositionally biased region" description="Polar residues" evidence="5">
    <location>
        <begin position="531"/>
        <end position="540"/>
    </location>
</feature>
<keyword evidence="2 6" id="KW-0812">Transmembrane</keyword>
<dbReference type="PANTHER" id="PTHR15549:SF30">
    <property type="entry name" value="MID2 DOMAIN-CONTAINING PROTEIN"/>
    <property type="match status" value="1"/>
</dbReference>
<keyword evidence="9" id="KW-1185">Reference proteome</keyword>
<evidence type="ECO:0000256" key="2">
    <source>
        <dbReference type="ARBA" id="ARBA00022692"/>
    </source>
</evidence>
<dbReference type="RefSeq" id="XP_062720418.1">
    <property type="nucleotide sequence ID" value="XM_062863151.1"/>
</dbReference>
<feature type="compositionally biased region" description="Low complexity" evidence="5">
    <location>
        <begin position="469"/>
        <end position="484"/>
    </location>
</feature>
<feature type="region of interest" description="Disordered" evidence="5">
    <location>
        <begin position="469"/>
        <end position="574"/>
    </location>
</feature>
<feature type="signal peptide" evidence="7">
    <location>
        <begin position="1"/>
        <end position="25"/>
    </location>
</feature>
<feature type="compositionally biased region" description="Polar residues" evidence="5">
    <location>
        <begin position="494"/>
        <end position="506"/>
    </location>
</feature>
<feature type="compositionally biased region" description="Polar residues" evidence="5">
    <location>
        <begin position="331"/>
        <end position="343"/>
    </location>
</feature>
<dbReference type="PANTHER" id="PTHR15549">
    <property type="entry name" value="PAIRED IMMUNOGLOBULIN-LIKE TYPE 2 RECEPTOR"/>
    <property type="match status" value="1"/>
</dbReference>
<dbReference type="EMBL" id="JAUDZG010000005">
    <property type="protein sequence ID" value="KAK3304638.1"/>
    <property type="molecule type" value="Genomic_DNA"/>
</dbReference>
<proteinExistence type="predicted"/>
<feature type="region of interest" description="Disordered" evidence="5">
    <location>
        <begin position="274"/>
        <end position="361"/>
    </location>
</feature>
<feature type="transmembrane region" description="Helical" evidence="6">
    <location>
        <begin position="240"/>
        <end position="263"/>
    </location>
</feature>
<dbReference type="Proteomes" id="UP001273166">
    <property type="component" value="Unassembled WGS sequence"/>
</dbReference>
<evidence type="ECO:0000256" key="3">
    <source>
        <dbReference type="ARBA" id="ARBA00022989"/>
    </source>
</evidence>
<feature type="compositionally biased region" description="Low complexity" evidence="5">
    <location>
        <begin position="280"/>
        <end position="290"/>
    </location>
</feature>
<dbReference type="GeneID" id="87881980"/>
<dbReference type="GO" id="GO:0016020">
    <property type="term" value="C:membrane"/>
    <property type="evidence" value="ECO:0007669"/>
    <property type="project" value="UniProtKB-SubCell"/>
</dbReference>
<dbReference type="InterPro" id="IPR051694">
    <property type="entry name" value="Immunoregulatory_rcpt-like"/>
</dbReference>
<reference evidence="8" key="1">
    <citation type="journal article" date="2023" name="Mol. Phylogenet. Evol.">
        <title>Genome-scale phylogeny and comparative genomics of the fungal order Sordariales.</title>
        <authorList>
            <person name="Hensen N."/>
            <person name="Bonometti L."/>
            <person name="Westerberg I."/>
            <person name="Brannstrom I.O."/>
            <person name="Guillou S."/>
            <person name="Cros-Aarteil S."/>
            <person name="Calhoun S."/>
            <person name="Haridas S."/>
            <person name="Kuo A."/>
            <person name="Mondo S."/>
            <person name="Pangilinan J."/>
            <person name="Riley R."/>
            <person name="LaButti K."/>
            <person name="Andreopoulos B."/>
            <person name="Lipzen A."/>
            <person name="Chen C."/>
            <person name="Yan M."/>
            <person name="Daum C."/>
            <person name="Ng V."/>
            <person name="Clum A."/>
            <person name="Steindorff A."/>
            <person name="Ohm R.A."/>
            <person name="Martin F."/>
            <person name="Silar P."/>
            <person name="Natvig D.O."/>
            <person name="Lalanne C."/>
            <person name="Gautier V."/>
            <person name="Ament-Velasquez S.L."/>
            <person name="Kruys A."/>
            <person name="Hutchinson M.I."/>
            <person name="Powell A.J."/>
            <person name="Barry K."/>
            <person name="Miller A.N."/>
            <person name="Grigoriev I.V."/>
            <person name="Debuchy R."/>
            <person name="Gladieux P."/>
            <person name="Hiltunen Thoren M."/>
            <person name="Johannesson H."/>
        </authorList>
    </citation>
    <scope>NUCLEOTIDE SEQUENCE</scope>
    <source>
        <strain evidence="8">CBS 333.67</strain>
    </source>
</reference>
<keyword evidence="4 6" id="KW-0472">Membrane</keyword>
<sequence length="574" mass="58971">MRNIWPCSSCALLLLVALLGRETSASHAGKLWRKDVHQIPKVQVTAHPARRDEGTCPAEHTSCPASLSGGCCPSRYACAVDSCYATTAGPTSACGKANYFACAPVNGGVGCCPVGYLCGDGDDCIPPASATYSDLSCPNDYFLCPSTVGYGCCRSGMGCAPNACYSTAPVTTTVLQTITTTSGSQTVTTTRTAVTVAVPTPPSGLPTDDANVAAKFIPTSVPKVAASSSSESGGGLSGGAIGGIIAGVVILLIVVVVAAFLIIRRLKQVENIVESKRGSSSKAKSQSQAQMEHYGRQLHSDVDDMTSVDPLMLRNNTSTAGTPQPEIDASQGRSDSGGFSPSPNMFAFTDSHLRHASPDSNQGYFDIPGRVQNLPRHGAGGAVSQQPMQPALIRGSSMDDAGTAAAQHRPYAYTHWRQQSTASELSADGSDNGMNATVRSPLVGTGGGVSELEASGSGAFAELPGAVAGGVRSRSSSTNSASGRGHVRSRSGGINQLPSGQSSPTVGASGLEPLAPLVETASEMHGYHGPMNQQAGQTTAGLDVQAGWDASGGFYTHQQQQQQEYQRPRPGAGL</sequence>
<comment type="subcellular location">
    <subcellularLocation>
        <location evidence="1">Membrane</location>
        <topology evidence="1">Single-pass membrane protein</topology>
    </subcellularLocation>
</comment>
<name>A0AAJ0M0R4_9PEZI</name>
<dbReference type="AlphaFoldDB" id="A0AAJ0M0R4"/>
<evidence type="ECO:0000256" key="7">
    <source>
        <dbReference type="SAM" id="SignalP"/>
    </source>
</evidence>
<feature type="chain" id="PRO_5042566878" evidence="7">
    <location>
        <begin position="26"/>
        <end position="574"/>
    </location>
</feature>
<gene>
    <name evidence="8" type="ORF">B0T15DRAFT_249264</name>
</gene>
<dbReference type="GO" id="GO:0071944">
    <property type="term" value="C:cell periphery"/>
    <property type="evidence" value="ECO:0007669"/>
    <property type="project" value="UniProtKB-ARBA"/>
</dbReference>
<protein>
    <submittedName>
        <fullName evidence="8">Uncharacterized protein</fullName>
    </submittedName>
</protein>
<evidence type="ECO:0000313" key="8">
    <source>
        <dbReference type="EMBL" id="KAK3304638.1"/>
    </source>
</evidence>
<evidence type="ECO:0000256" key="6">
    <source>
        <dbReference type="SAM" id="Phobius"/>
    </source>
</evidence>
<evidence type="ECO:0000313" key="9">
    <source>
        <dbReference type="Proteomes" id="UP001273166"/>
    </source>
</evidence>
<comment type="caution">
    <text evidence="8">The sequence shown here is derived from an EMBL/GenBank/DDBJ whole genome shotgun (WGS) entry which is preliminary data.</text>
</comment>
<evidence type="ECO:0000256" key="1">
    <source>
        <dbReference type="ARBA" id="ARBA00004167"/>
    </source>
</evidence>
<keyword evidence="7" id="KW-0732">Signal</keyword>
<evidence type="ECO:0000256" key="4">
    <source>
        <dbReference type="ARBA" id="ARBA00023136"/>
    </source>
</evidence>
<feature type="compositionally biased region" description="Basic and acidic residues" evidence="5">
    <location>
        <begin position="293"/>
        <end position="302"/>
    </location>
</feature>
<keyword evidence="3 6" id="KW-1133">Transmembrane helix</keyword>